<dbReference type="OrthoDB" id="9809878at2"/>
<dbReference type="PANTHER" id="PTHR10302:SF27">
    <property type="entry name" value="SINGLE-STRANDED DNA-BINDING PROTEIN"/>
    <property type="match status" value="1"/>
</dbReference>
<dbReference type="GO" id="GO:0003697">
    <property type="term" value="F:single-stranded DNA binding"/>
    <property type="evidence" value="ECO:0007669"/>
    <property type="project" value="UniProtKB-UniRule"/>
</dbReference>
<dbReference type="PROSITE" id="PS50935">
    <property type="entry name" value="SSB"/>
    <property type="match status" value="1"/>
</dbReference>
<dbReference type="Gene3D" id="2.40.50.140">
    <property type="entry name" value="Nucleic acid-binding proteins"/>
    <property type="match status" value="1"/>
</dbReference>
<dbReference type="InterPro" id="IPR011344">
    <property type="entry name" value="ssDNA-bd"/>
</dbReference>
<dbReference type="CDD" id="cd04496">
    <property type="entry name" value="SSB_OBF"/>
    <property type="match status" value="1"/>
</dbReference>
<evidence type="ECO:0000313" key="5">
    <source>
        <dbReference type="EMBL" id="SFB33116.1"/>
    </source>
</evidence>
<dbReference type="SUPFAM" id="SSF50249">
    <property type="entry name" value="Nucleic acid-binding proteins"/>
    <property type="match status" value="1"/>
</dbReference>
<comment type="caution">
    <text evidence="2">Lacks conserved residue(s) required for the propagation of feature annotation.</text>
</comment>
<dbReference type="GO" id="GO:0006260">
    <property type="term" value="P:DNA replication"/>
    <property type="evidence" value="ECO:0007669"/>
    <property type="project" value="InterPro"/>
</dbReference>
<dbReference type="AlphaFoldDB" id="A0A1I1A6Y1"/>
<dbReference type="HAMAP" id="MF_00984">
    <property type="entry name" value="SSB"/>
    <property type="match status" value="1"/>
</dbReference>
<dbReference type="InterPro" id="IPR000424">
    <property type="entry name" value="Primosome_PriB/ssb"/>
</dbReference>
<evidence type="ECO:0000313" key="6">
    <source>
        <dbReference type="Proteomes" id="UP000198838"/>
    </source>
</evidence>
<sequence>MNKIILMGRLTRDPEIRYSQGNNPLTIARFSIAVDRRFKREGEADADFFNCTSFGKQAEFVERYLKQGTKILLSGRVQNDNYTNRDGQKVYSVQIIAEEIEFAESKNAAARNSNAAVPSGDMPDMPQPSGAAGSDFMKIDSGIMDELPFS</sequence>
<dbReference type="PIRSF" id="PIRSF002070">
    <property type="entry name" value="SSB"/>
    <property type="match status" value="1"/>
</dbReference>
<reference evidence="5 6" key="1">
    <citation type="submission" date="2016-10" db="EMBL/GenBank/DDBJ databases">
        <authorList>
            <person name="de Groot N.N."/>
        </authorList>
    </citation>
    <scope>NUCLEOTIDE SEQUENCE [LARGE SCALE GENOMIC DNA]</scope>
    <source>
        <strain evidence="5 6">DSM 5522</strain>
    </source>
</reference>
<evidence type="ECO:0000256" key="3">
    <source>
        <dbReference type="PIRNR" id="PIRNR002070"/>
    </source>
</evidence>
<accession>A0A1I1A6Y1</accession>
<feature type="compositionally biased region" description="Low complexity" evidence="4">
    <location>
        <begin position="108"/>
        <end position="119"/>
    </location>
</feature>
<keyword evidence="1 2" id="KW-0238">DNA-binding</keyword>
<evidence type="ECO:0000256" key="4">
    <source>
        <dbReference type="SAM" id="MobiDB-lite"/>
    </source>
</evidence>
<dbReference type="RefSeq" id="WP_092874202.1">
    <property type="nucleotide sequence ID" value="NZ_FOJY01000021.1"/>
</dbReference>
<dbReference type="EMBL" id="FOJY01000021">
    <property type="protein sequence ID" value="SFB33116.1"/>
    <property type="molecule type" value="Genomic_DNA"/>
</dbReference>
<name>A0A1I1A6Y1_9FIRM</name>
<keyword evidence="6" id="KW-1185">Reference proteome</keyword>
<dbReference type="PANTHER" id="PTHR10302">
    <property type="entry name" value="SINGLE-STRANDED DNA-BINDING PROTEIN"/>
    <property type="match status" value="1"/>
</dbReference>
<organism evidence="5 6">
    <name type="scientific">Acetitomaculum ruminis DSM 5522</name>
    <dbReference type="NCBI Taxonomy" id="1120918"/>
    <lineage>
        <taxon>Bacteria</taxon>
        <taxon>Bacillati</taxon>
        <taxon>Bacillota</taxon>
        <taxon>Clostridia</taxon>
        <taxon>Lachnospirales</taxon>
        <taxon>Lachnospiraceae</taxon>
        <taxon>Acetitomaculum</taxon>
    </lineage>
</organism>
<protein>
    <recommendedName>
        <fullName evidence="2 3">Single-stranded DNA-binding protein</fullName>
        <shortName evidence="2">SSB</shortName>
    </recommendedName>
</protein>
<dbReference type="InterPro" id="IPR012340">
    <property type="entry name" value="NA-bd_OB-fold"/>
</dbReference>
<comment type="subunit">
    <text evidence="2">Homotetramer.</text>
</comment>
<evidence type="ECO:0000256" key="1">
    <source>
        <dbReference type="ARBA" id="ARBA00023125"/>
    </source>
</evidence>
<dbReference type="GO" id="GO:0009295">
    <property type="term" value="C:nucleoid"/>
    <property type="evidence" value="ECO:0007669"/>
    <property type="project" value="TreeGrafter"/>
</dbReference>
<dbReference type="Proteomes" id="UP000198838">
    <property type="component" value="Unassembled WGS sequence"/>
</dbReference>
<proteinExistence type="inferred from homology"/>
<dbReference type="STRING" id="1120918.SAMN05216249_12135"/>
<gene>
    <name evidence="5" type="ORF">SAMN05216249_12135</name>
</gene>
<dbReference type="NCBIfam" id="TIGR00621">
    <property type="entry name" value="ssb"/>
    <property type="match status" value="1"/>
</dbReference>
<evidence type="ECO:0000256" key="2">
    <source>
        <dbReference type="HAMAP-Rule" id="MF_00984"/>
    </source>
</evidence>
<feature type="region of interest" description="Disordered" evidence="4">
    <location>
        <begin position="108"/>
        <end position="136"/>
    </location>
</feature>
<dbReference type="Pfam" id="PF00436">
    <property type="entry name" value="SSB"/>
    <property type="match status" value="1"/>
</dbReference>